<evidence type="ECO:0000313" key="1">
    <source>
        <dbReference type="EMBL" id="OHV98444.1"/>
    </source>
</evidence>
<sequence>MIVAADATLWDQQYDLPLLERLGPAQDEIIAHVAQVNASIGVAAKPASTEVRADFHADVRAAMAGMPACVLALLDGVLLGVRFARQLGSSAISDIVASAEGVILGVVVALDVDAFEARTANAWASWKENTPFTPVHGYRLEAQIAAPQDDHRQGALQYLLLHEFGHVLAAGRGLLPEWWNDAQAMRETDDYLYLPLAWRITPGKEVIPLPGNDFPLRGDIAYYQAPRLAASQMPDAYAQLRSANFATLYAATSMHEDFAESFASYVHAIMLGKPQCIRIHRDGKLLLQFDNYWEAGRSAAKRRLLEQLLGS</sequence>
<proteinExistence type="predicted"/>
<dbReference type="AlphaFoldDB" id="A0A1S1UEY1"/>
<dbReference type="EMBL" id="LFKP01000003">
    <property type="protein sequence ID" value="OHV98444.1"/>
    <property type="molecule type" value="Genomic_DNA"/>
</dbReference>
<dbReference type="RefSeq" id="WP_071075625.1">
    <property type="nucleotide sequence ID" value="NZ_LFKP01000003.1"/>
</dbReference>
<protein>
    <submittedName>
        <fullName evidence="1">Uncharacterized protein</fullName>
    </submittedName>
</protein>
<name>A0A1S1UEY1_9BURK</name>
<organism evidence="1 2">
    <name type="scientific">Janthinobacterium lividum</name>
    <dbReference type="NCBI Taxonomy" id="29581"/>
    <lineage>
        <taxon>Bacteria</taxon>
        <taxon>Pseudomonadati</taxon>
        <taxon>Pseudomonadota</taxon>
        <taxon>Betaproteobacteria</taxon>
        <taxon>Burkholderiales</taxon>
        <taxon>Oxalobacteraceae</taxon>
        <taxon>Janthinobacterium</taxon>
    </lineage>
</organism>
<reference evidence="1 2" key="1">
    <citation type="submission" date="2015-06" db="EMBL/GenBank/DDBJ databases">
        <title>Draft genome sequencing of a biphenyl-degrading bacterium, Janthinobacterium lividum MEG1.</title>
        <authorList>
            <person name="Shimodaira J."/>
            <person name="Hatta T."/>
        </authorList>
    </citation>
    <scope>NUCLEOTIDE SEQUENCE [LARGE SCALE GENOMIC DNA]</scope>
    <source>
        <strain evidence="1 2">MEG1</strain>
    </source>
</reference>
<gene>
    <name evidence="1" type="ORF">AKG95_04210</name>
</gene>
<accession>A0A1S1UEY1</accession>
<comment type="caution">
    <text evidence="1">The sequence shown here is derived from an EMBL/GenBank/DDBJ whole genome shotgun (WGS) entry which is preliminary data.</text>
</comment>
<dbReference type="Proteomes" id="UP000179840">
    <property type="component" value="Unassembled WGS sequence"/>
</dbReference>
<evidence type="ECO:0000313" key="2">
    <source>
        <dbReference type="Proteomes" id="UP000179840"/>
    </source>
</evidence>